<evidence type="ECO:0000313" key="8">
    <source>
        <dbReference type="Proteomes" id="UP000237797"/>
    </source>
</evidence>
<sequence length="430" mass="48617">MRKRLGFLLIIVLSWTMLSAGCSRAADTSSDGKTILTLWTFASQHVEFYEKMAEEWNNRHPDKRIELRIEMYPFNEMHNKLLLSLYSKVGAPDIADIEIGKFANYLKGEPQLVPLNDIVEPVKDRLVQSRIDIYSRDGTVYGIDFHVGATVIFYNKEILDQAGVDPDQINTWEDFVAAGKQVKEKTGKPMTTVDVTEFFAFWPLIIQQGSDYLDQSGKVILDNEINIKTLTFLYDLIYNHKIAIPAPGGGHHAEEYYGFMNQGGAASVIMPMWYMGRFTDFMPDLKGKMIIRPLPAWEEGGLRSAGMGGTGTVVTNQSEHPELAKEFLSFAKLSKEGNIKVWEILGFDPIRWDVWDEPEMKAPNKYTEYFGKGIFDTLLEVKDEINSPNIGEKTPLVNGVVGSSVLYHAIKTREKTPSEALREAAVRLKQ</sequence>
<gene>
    <name evidence="7" type="ORF">CLV97_102154</name>
</gene>
<evidence type="ECO:0000313" key="7">
    <source>
        <dbReference type="EMBL" id="PRX42365.1"/>
    </source>
</evidence>
<dbReference type="Pfam" id="PF01547">
    <property type="entry name" value="SBP_bac_1"/>
    <property type="match status" value="1"/>
</dbReference>
<dbReference type="PANTHER" id="PTHR43649">
    <property type="entry name" value="ARABINOSE-BINDING PROTEIN-RELATED"/>
    <property type="match status" value="1"/>
</dbReference>
<evidence type="ECO:0000256" key="1">
    <source>
        <dbReference type="ARBA" id="ARBA00022475"/>
    </source>
</evidence>
<dbReference type="PROSITE" id="PS51257">
    <property type="entry name" value="PROKAR_LIPOPROTEIN"/>
    <property type="match status" value="1"/>
</dbReference>
<dbReference type="PANTHER" id="PTHR43649:SF33">
    <property type="entry name" value="POLYGALACTURONAN_RHAMNOGALACTURONAN-BINDING PROTEIN YTCQ"/>
    <property type="match status" value="1"/>
</dbReference>
<dbReference type="AlphaFoldDB" id="A0A2T0LJ50"/>
<evidence type="ECO:0000256" key="5">
    <source>
        <dbReference type="ARBA" id="ARBA00023288"/>
    </source>
</evidence>
<feature type="chain" id="PRO_5015777333" evidence="6">
    <location>
        <begin position="26"/>
        <end position="430"/>
    </location>
</feature>
<reference evidence="7 8" key="1">
    <citation type="submission" date="2018-03" db="EMBL/GenBank/DDBJ databases">
        <title>Genomic Encyclopedia of Archaeal and Bacterial Type Strains, Phase II (KMG-II): from individual species to whole genera.</title>
        <authorList>
            <person name="Goeker M."/>
        </authorList>
    </citation>
    <scope>NUCLEOTIDE SEQUENCE [LARGE SCALE GENOMIC DNA]</scope>
    <source>
        <strain evidence="7 8">DSM 44946</strain>
    </source>
</reference>
<keyword evidence="8" id="KW-1185">Reference proteome</keyword>
<dbReference type="SUPFAM" id="SSF53850">
    <property type="entry name" value="Periplasmic binding protein-like II"/>
    <property type="match status" value="1"/>
</dbReference>
<keyword evidence="5" id="KW-0449">Lipoprotein</keyword>
<comment type="caution">
    <text evidence="7">The sequence shown here is derived from an EMBL/GenBank/DDBJ whole genome shotgun (WGS) entry which is preliminary data.</text>
</comment>
<keyword evidence="2 6" id="KW-0732">Signal</keyword>
<evidence type="ECO:0000256" key="6">
    <source>
        <dbReference type="SAM" id="SignalP"/>
    </source>
</evidence>
<organism evidence="7 8">
    <name type="scientific">Planifilum fimeticola</name>
    <dbReference type="NCBI Taxonomy" id="201975"/>
    <lineage>
        <taxon>Bacteria</taxon>
        <taxon>Bacillati</taxon>
        <taxon>Bacillota</taxon>
        <taxon>Bacilli</taxon>
        <taxon>Bacillales</taxon>
        <taxon>Thermoactinomycetaceae</taxon>
        <taxon>Planifilum</taxon>
    </lineage>
</organism>
<keyword evidence="1" id="KW-1003">Cell membrane</keyword>
<dbReference type="InterPro" id="IPR050490">
    <property type="entry name" value="Bact_solute-bd_prot1"/>
</dbReference>
<proteinExistence type="predicted"/>
<dbReference type="EMBL" id="PVNE01000002">
    <property type="protein sequence ID" value="PRX42365.1"/>
    <property type="molecule type" value="Genomic_DNA"/>
</dbReference>
<dbReference type="Gene3D" id="3.40.190.10">
    <property type="entry name" value="Periplasmic binding protein-like II"/>
    <property type="match status" value="1"/>
</dbReference>
<accession>A0A2T0LJ50</accession>
<name>A0A2T0LJ50_9BACL</name>
<feature type="signal peptide" evidence="6">
    <location>
        <begin position="1"/>
        <end position="25"/>
    </location>
</feature>
<keyword evidence="3" id="KW-0472">Membrane</keyword>
<evidence type="ECO:0000256" key="2">
    <source>
        <dbReference type="ARBA" id="ARBA00022729"/>
    </source>
</evidence>
<dbReference type="Proteomes" id="UP000237797">
    <property type="component" value="Unassembled WGS sequence"/>
</dbReference>
<keyword evidence="4" id="KW-0564">Palmitate</keyword>
<dbReference type="InterPro" id="IPR006059">
    <property type="entry name" value="SBP"/>
</dbReference>
<evidence type="ECO:0000256" key="4">
    <source>
        <dbReference type="ARBA" id="ARBA00023139"/>
    </source>
</evidence>
<protein>
    <submittedName>
        <fullName evidence="7">L-arabinose-binding protein</fullName>
    </submittedName>
</protein>
<evidence type="ECO:0000256" key="3">
    <source>
        <dbReference type="ARBA" id="ARBA00023136"/>
    </source>
</evidence>